<feature type="non-terminal residue" evidence="1">
    <location>
        <position position="1"/>
    </location>
</feature>
<evidence type="ECO:0000313" key="1">
    <source>
        <dbReference type="EMBL" id="SVD78051.1"/>
    </source>
</evidence>
<proteinExistence type="predicted"/>
<name>A0A382Y5G8_9ZZZZ</name>
<dbReference type="EMBL" id="UINC01172789">
    <property type="protein sequence ID" value="SVD78051.1"/>
    <property type="molecule type" value="Genomic_DNA"/>
</dbReference>
<dbReference type="AlphaFoldDB" id="A0A382Y5G8"/>
<accession>A0A382Y5G8</accession>
<reference evidence="1" key="1">
    <citation type="submission" date="2018-05" db="EMBL/GenBank/DDBJ databases">
        <authorList>
            <person name="Lanie J.A."/>
            <person name="Ng W.-L."/>
            <person name="Kazmierczak K.M."/>
            <person name="Andrzejewski T.M."/>
            <person name="Davidsen T.M."/>
            <person name="Wayne K.J."/>
            <person name="Tettelin H."/>
            <person name="Glass J.I."/>
            <person name="Rusch D."/>
            <person name="Podicherti R."/>
            <person name="Tsui H.-C.T."/>
            <person name="Winkler M.E."/>
        </authorList>
    </citation>
    <scope>NUCLEOTIDE SEQUENCE</scope>
</reference>
<organism evidence="1">
    <name type="scientific">marine metagenome</name>
    <dbReference type="NCBI Taxonomy" id="408172"/>
    <lineage>
        <taxon>unclassified sequences</taxon>
        <taxon>metagenomes</taxon>
        <taxon>ecological metagenomes</taxon>
    </lineage>
</organism>
<dbReference type="Gene3D" id="2.60.40.1930">
    <property type="match status" value="1"/>
</dbReference>
<gene>
    <name evidence="1" type="ORF">METZ01_LOCUS430905</name>
</gene>
<feature type="non-terminal residue" evidence="1">
    <location>
        <position position="266"/>
    </location>
</feature>
<protein>
    <submittedName>
        <fullName evidence="1">Uncharacterized protein</fullName>
    </submittedName>
</protein>
<sequence>LKSYRRLKWGGKAGNARSRVGLMTKATLALQTERIFRTNEKPVVKLSTRNVKKVTVKQYFLDLEAYFRKTHAIGSIDHLDIALIEPDKSWEVEVKDYADYRPSVQDIEVPFAGAKSGVCLVNVSDENFESTTLVIRSDLDLILKSSRREALVFVENRRTGKPATGVKVLLSDGKKVFGTGATEKDGVFRKKFEELKSIDSLRVFAIAEGHVASNIIGLSGLKFGTGLAAKGYLYTDRPAYQPGETVKLRGIIRDVRDGAFVTPEGK</sequence>